<sequence length="33" mass="3925">MEKLITYLQRIFLKPLPEPVERSPHRSGPKISY</sequence>
<dbReference type="EMBL" id="AATQ01000005">
    <property type="protein sequence ID" value="EAU47565.1"/>
    <property type="molecule type" value="Genomic_DNA"/>
</dbReference>
<dbReference type="AlphaFoldDB" id="Q0FU34"/>
<proteinExistence type="predicted"/>
<dbReference type="Proteomes" id="UP000006230">
    <property type="component" value="Unassembled WGS sequence"/>
</dbReference>
<protein>
    <submittedName>
        <fullName evidence="1">Uncharacterized protein</fullName>
    </submittedName>
</protein>
<organism evidence="1 2">
    <name type="scientific">Salipiger bermudensis (strain DSM 26914 / JCM 13377 / KCTC 12554 / HTCC2601)</name>
    <name type="common">Pelagibaca bermudensis</name>
    <dbReference type="NCBI Taxonomy" id="314265"/>
    <lineage>
        <taxon>Bacteria</taxon>
        <taxon>Pseudomonadati</taxon>
        <taxon>Pseudomonadota</taxon>
        <taxon>Alphaproteobacteria</taxon>
        <taxon>Rhodobacterales</taxon>
        <taxon>Roseobacteraceae</taxon>
        <taxon>Salipiger</taxon>
    </lineage>
</organism>
<name>Q0FU34_SALBH</name>
<keyword evidence="2" id="KW-1185">Reference proteome</keyword>
<accession>Q0FU34</accession>
<gene>
    <name evidence="1" type="ORF">R2601_19549</name>
</gene>
<dbReference type="HOGENOM" id="CLU_3383145_0_0_5"/>
<evidence type="ECO:0000313" key="1">
    <source>
        <dbReference type="EMBL" id="EAU47565.1"/>
    </source>
</evidence>
<dbReference type="STRING" id="314265.R2601_19549"/>
<evidence type="ECO:0000313" key="2">
    <source>
        <dbReference type="Proteomes" id="UP000006230"/>
    </source>
</evidence>
<comment type="caution">
    <text evidence="1">The sequence shown here is derived from an EMBL/GenBank/DDBJ whole genome shotgun (WGS) entry which is preliminary data.</text>
</comment>
<reference evidence="1 2" key="1">
    <citation type="journal article" date="2010" name="J. Bacteriol.">
        <title>Genome sequences of Pelagibaca bermudensis HTCC2601T and Maritimibacter alkaliphilus HTCC2654T, the type strains of two marine Roseobacter genera.</title>
        <authorList>
            <person name="Thrash J.C."/>
            <person name="Cho J.C."/>
            <person name="Ferriera S."/>
            <person name="Johnson J."/>
            <person name="Vergin K.L."/>
            <person name="Giovannoni S.J."/>
        </authorList>
    </citation>
    <scope>NUCLEOTIDE SEQUENCE [LARGE SCALE GENOMIC DNA]</scope>
    <source>
        <strain evidence="2">DSM 26914 / JCM 13377 / KCTC 12554 / HTCC2601</strain>
    </source>
</reference>